<evidence type="ECO:0000313" key="1">
    <source>
        <dbReference type="EMBL" id="WLV82919.1"/>
    </source>
</evidence>
<dbReference type="RefSeq" id="WP_070652359.1">
    <property type="nucleotide sequence ID" value="NZ_CP132484.1"/>
</dbReference>
<proteinExistence type="predicted"/>
<dbReference type="Proteomes" id="UP001229832">
    <property type="component" value="Chromosome"/>
</dbReference>
<dbReference type="EMBL" id="CP132485">
    <property type="protein sequence ID" value="WLV82919.1"/>
    <property type="molecule type" value="Genomic_DNA"/>
</dbReference>
<dbReference type="AlphaFoldDB" id="A0ABD7Z7H1"/>
<accession>A0ABD7Z7H1</accession>
<keyword evidence="2" id="KW-1185">Reference proteome</keyword>
<protein>
    <submittedName>
        <fullName evidence="1">Uncharacterized protein</fullName>
    </submittedName>
</protein>
<sequence>MTTKVYRHALDLLLDGYAPDNVETLKTMKTREVYSRITRNGMVAEQLGVYFPLRLIGRKELRELREAVPPDKTPLEISLDVATIKGQAKPLHHYAPDSDVWLDRLIGSLYFRGSDGLK</sequence>
<evidence type="ECO:0000313" key="2">
    <source>
        <dbReference type="Proteomes" id="UP001229832"/>
    </source>
</evidence>
<reference evidence="1 2" key="1">
    <citation type="submission" date="2023-08" db="EMBL/GenBank/DDBJ databases">
        <authorList>
            <person name="Buchebner-Jance M."/>
        </authorList>
    </citation>
    <scope>NUCLEOTIDE SEQUENCE [LARGE SCALE GENOMIC DNA]</scope>
    <source>
        <strain evidence="1 2">NCIMB 15475</strain>
    </source>
</reference>
<organism evidence="1 2">
    <name type="scientific">Lacticaseibacillus zeae subsp. silagei</name>
    <dbReference type="NCBI Taxonomy" id="3068307"/>
    <lineage>
        <taxon>Bacteria</taxon>
        <taxon>Bacillati</taxon>
        <taxon>Bacillota</taxon>
        <taxon>Bacilli</taxon>
        <taxon>Lactobacillales</taxon>
        <taxon>Lactobacillaceae</taxon>
        <taxon>Lacticaseibacillus</taxon>
    </lineage>
</organism>
<gene>
    <name evidence="1" type="ORF">LACZS2_002113</name>
</gene>
<name>A0ABD7Z7H1_LACZE</name>
<dbReference type="GeneID" id="93269793"/>